<keyword evidence="2" id="KW-1185">Reference proteome</keyword>
<dbReference type="PANTHER" id="PTHR37450:SF1">
    <property type="entry name" value="CIPC PROTEIN"/>
    <property type="match status" value="1"/>
</dbReference>
<evidence type="ECO:0000313" key="2">
    <source>
        <dbReference type="Proteomes" id="UP000054279"/>
    </source>
</evidence>
<accession>A0A0C9VA46</accession>
<feature type="non-terminal residue" evidence="1">
    <location>
        <position position="109"/>
    </location>
</feature>
<gene>
    <name evidence="1" type="ORF">M422DRAFT_113924</name>
</gene>
<dbReference type="OrthoDB" id="9895617at2759"/>
<dbReference type="Pfam" id="PF12585">
    <property type="entry name" value="DUF3759"/>
    <property type="match status" value="1"/>
</dbReference>
<reference evidence="1 2" key="1">
    <citation type="submission" date="2014-06" db="EMBL/GenBank/DDBJ databases">
        <title>Evolutionary Origins and Diversification of the Mycorrhizal Mutualists.</title>
        <authorList>
            <consortium name="DOE Joint Genome Institute"/>
            <consortium name="Mycorrhizal Genomics Consortium"/>
            <person name="Kohler A."/>
            <person name="Kuo A."/>
            <person name="Nagy L.G."/>
            <person name="Floudas D."/>
            <person name="Copeland A."/>
            <person name="Barry K.W."/>
            <person name="Cichocki N."/>
            <person name="Veneault-Fourrey C."/>
            <person name="LaButti K."/>
            <person name="Lindquist E.A."/>
            <person name="Lipzen A."/>
            <person name="Lundell T."/>
            <person name="Morin E."/>
            <person name="Murat C."/>
            <person name="Riley R."/>
            <person name="Ohm R."/>
            <person name="Sun H."/>
            <person name="Tunlid A."/>
            <person name="Henrissat B."/>
            <person name="Grigoriev I.V."/>
            <person name="Hibbett D.S."/>
            <person name="Martin F."/>
        </authorList>
    </citation>
    <scope>NUCLEOTIDE SEQUENCE [LARGE SCALE GENOMIC DNA]</scope>
    <source>
        <strain evidence="1 2">SS14</strain>
    </source>
</reference>
<dbReference type="InterPro" id="IPR022234">
    <property type="entry name" value="DUF3759"/>
</dbReference>
<name>A0A0C9VA46_SPHS4</name>
<dbReference type="EMBL" id="KN837120">
    <property type="protein sequence ID" value="KIJ43839.1"/>
    <property type="molecule type" value="Genomic_DNA"/>
</dbReference>
<dbReference type="PANTHER" id="PTHR37450">
    <property type="entry name" value="CIPC PROTEIN"/>
    <property type="match status" value="1"/>
</dbReference>
<sequence length="109" mass="12076">PHGHDEAERHYQNYYENPTPYHEASLGHEAIAGAAGFAAMRAYENRLRAIGQPPHHALMKEILAGIAAAEVDKLAETKGLDFVDREKAKYMAIKQAHHLAEQRYQGGTG</sequence>
<dbReference type="Proteomes" id="UP000054279">
    <property type="component" value="Unassembled WGS sequence"/>
</dbReference>
<dbReference type="AlphaFoldDB" id="A0A0C9VA46"/>
<organism evidence="1 2">
    <name type="scientific">Sphaerobolus stellatus (strain SS14)</name>
    <dbReference type="NCBI Taxonomy" id="990650"/>
    <lineage>
        <taxon>Eukaryota</taxon>
        <taxon>Fungi</taxon>
        <taxon>Dikarya</taxon>
        <taxon>Basidiomycota</taxon>
        <taxon>Agaricomycotina</taxon>
        <taxon>Agaricomycetes</taxon>
        <taxon>Phallomycetidae</taxon>
        <taxon>Geastrales</taxon>
        <taxon>Sphaerobolaceae</taxon>
        <taxon>Sphaerobolus</taxon>
    </lineage>
</organism>
<feature type="non-terminal residue" evidence="1">
    <location>
        <position position="1"/>
    </location>
</feature>
<evidence type="ECO:0000313" key="1">
    <source>
        <dbReference type="EMBL" id="KIJ43839.1"/>
    </source>
</evidence>
<evidence type="ECO:0008006" key="3">
    <source>
        <dbReference type="Google" id="ProtNLM"/>
    </source>
</evidence>
<dbReference type="HOGENOM" id="CLU_143683_2_0_1"/>
<protein>
    <recommendedName>
        <fullName evidence="3">CipC-like antibiotic response protein</fullName>
    </recommendedName>
</protein>
<proteinExistence type="predicted"/>